<reference evidence="1" key="1">
    <citation type="submission" date="2007-07" db="EMBL/GenBank/DDBJ databases">
        <title>PCAP assembly of the Caenorhabditis remanei genome.</title>
        <authorList>
            <consortium name="The Caenorhabditis remanei Sequencing Consortium"/>
            <person name="Wilson R.K."/>
        </authorList>
    </citation>
    <scope>NUCLEOTIDE SEQUENCE [LARGE SCALE GENOMIC DNA]</scope>
    <source>
        <strain evidence="1">PB4641</strain>
    </source>
</reference>
<gene>
    <name evidence="1" type="ORF">CRE_02430</name>
</gene>
<dbReference type="Proteomes" id="UP000008281">
    <property type="component" value="Unassembled WGS sequence"/>
</dbReference>
<name>E3MIQ4_CAERE</name>
<keyword evidence="2" id="KW-1185">Reference proteome</keyword>
<dbReference type="AlphaFoldDB" id="E3MIQ4"/>
<protein>
    <submittedName>
        <fullName evidence="1">Uncharacterized protein</fullName>
    </submittedName>
</protein>
<proteinExistence type="predicted"/>
<dbReference type="EMBL" id="DS268448">
    <property type="protein sequence ID" value="EFP02563.1"/>
    <property type="molecule type" value="Genomic_DNA"/>
</dbReference>
<dbReference type="InParanoid" id="E3MIQ4"/>
<sequence length="96" mass="10781">MHYKKSAISAIRQRGNGIAARPWLELVERAERDEDVPLEPVEDDLGAMVIEEPFHIFADNDGYMRVNPIQIGNIEEFGVDEEEAGELGEIGEKNPC</sequence>
<organism evidence="2">
    <name type="scientific">Caenorhabditis remanei</name>
    <name type="common">Caenorhabditis vulgaris</name>
    <dbReference type="NCBI Taxonomy" id="31234"/>
    <lineage>
        <taxon>Eukaryota</taxon>
        <taxon>Metazoa</taxon>
        <taxon>Ecdysozoa</taxon>
        <taxon>Nematoda</taxon>
        <taxon>Chromadorea</taxon>
        <taxon>Rhabditida</taxon>
        <taxon>Rhabditina</taxon>
        <taxon>Rhabditomorpha</taxon>
        <taxon>Rhabditoidea</taxon>
        <taxon>Rhabditidae</taxon>
        <taxon>Peloderinae</taxon>
        <taxon>Caenorhabditis</taxon>
    </lineage>
</organism>
<dbReference type="HOGENOM" id="CLU_2361716_0_0_1"/>
<evidence type="ECO:0000313" key="2">
    <source>
        <dbReference type="Proteomes" id="UP000008281"/>
    </source>
</evidence>
<accession>E3MIQ4</accession>
<evidence type="ECO:0000313" key="1">
    <source>
        <dbReference type="EMBL" id="EFP02563.1"/>
    </source>
</evidence>